<proteinExistence type="predicted"/>
<dbReference type="AlphaFoldDB" id="A0A087E2S5"/>
<accession>A0A087E2S5</accession>
<protein>
    <submittedName>
        <fullName evidence="2">Uncharacterized protein</fullName>
    </submittedName>
</protein>
<gene>
    <name evidence="2" type="ORF">THER5_1913</name>
</gene>
<evidence type="ECO:0000313" key="2">
    <source>
        <dbReference type="EMBL" id="KFJ02076.1"/>
    </source>
</evidence>
<feature type="region of interest" description="Disordered" evidence="1">
    <location>
        <begin position="1"/>
        <end position="26"/>
    </location>
</feature>
<dbReference type="Proteomes" id="UP000029003">
    <property type="component" value="Unassembled WGS sequence"/>
</dbReference>
<dbReference type="EMBL" id="JGZT01000007">
    <property type="protein sequence ID" value="KFJ02076.1"/>
    <property type="molecule type" value="Genomic_DNA"/>
</dbReference>
<evidence type="ECO:0000256" key="1">
    <source>
        <dbReference type="SAM" id="MobiDB-lite"/>
    </source>
</evidence>
<name>A0A087E2S5_9BIFI</name>
<evidence type="ECO:0000313" key="3">
    <source>
        <dbReference type="Proteomes" id="UP000029003"/>
    </source>
</evidence>
<comment type="caution">
    <text evidence="2">The sequence shown here is derived from an EMBL/GenBank/DDBJ whole genome shotgun (WGS) entry which is preliminary data.</text>
</comment>
<organism evidence="2 3">
    <name type="scientific">Bifidobacterium thermacidophilum subsp. thermacidophilum</name>
    <dbReference type="NCBI Taxonomy" id="79262"/>
    <lineage>
        <taxon>Bacteria</taxon>
        <taxon>Bacillati</taxon>
        <taxon>Actinomycetota</taxon>
        <taxon>Actinomycetes</taxon>
        <taxon>Bifidobacteriales</taxon>
        <taxon>Bifidobacteriaceae</taxon>
        <taxon>Bifidobacterium</taxon>
    </lineage>
</organism>
<sequence>MSIPKVAHGGLPKSWMKPESARSPEPAVRAAKPVCAPIQTVYAGAVAGSSLPFLWLRLRARSQIVGSTSAISGHPFHAAIVLGL</sequence>
<reference evidence="2 3" key="1">
    <citation type="submission" date="2014-03" db="EMBL/GenBank/DDBJ databases">
        <title>Genomics of Bifidobacteria.</title>
        <authorList>
            <person name="Ventura M."/>
            <person name="Milani C."/>
            <person name="Lugli G.A."/>
        </authorList>
    </citation>
    <scope>NUCLEOTIDE SEQUENCE [LARGE SCALE GENOMIC DNA]</scope>
    <source>
        <strain evidence="2 3">LMG 21395</strain>
    </source>
</reference>